<protein>
    <recommendedName>
        <fullName evidence="1">Mitochondrial import inner membrane translocase subunit TIM50</fullName>
    </recommendedName>
</protein>
<dbReference type="Proteomes" id="UP000826271">
    <property type="component" value="Unassembled WGS sequence"/>
</dbReference>
<keyword evidence="1" id="KW-0809">Transit peptide</keyword>
<feature type="region of interest" description="Disordered" evidence="2">
    <location>
        <begin position="550"/>
        <end position="570"/>
    </location>
</feature>
<comment type="function">
    <text evidence="1">Essential component of the TIM23 complex, a complex that mediates the translocation of transit peptide-containing proteins across the mitochondrial inner membrane.</text>
</comment>
<organism evidence="4 5">
    <name type="scientific">Buddleja alternifolia</name>
    <dbReference type="NCBI Taxonomy" id="168488"/>
    <lineage>
        <taxon>Eukaryota</taxon>
        <taxon>Viridiplantae</taxon>
        <taxon>Streptophyta</taxon>
        <taxon>Embryophyta</taxon>
        <taxon>Tracheophyta</taxon>
        <taxon>Spermatophyta</taxon>
        <taxon>Magnoliopsida</taxon>
        <taxon>eudicotyledons</taxon>
        <taxon>Gunneridae</taxon>
        <taxon>Pentapetalae</taxon>
        <taxon>asterids</taxon>
        <taxon>lamiids</taxon>
        <taxon>Lamiales</taxon>
        <taxon>Scrophulariaceae</taxon>
        <taxon>Buddlejeae</taxon>
        <taxon>Buddleja</taxon>
    </lineage>
</organism>
<dbReference type="PROSITE" id="PS50969">
    <property type="entry name" value="FCP1"/>
    <property type="match status" value="1"/>
</dbReference>
<dbReference type="InterPro" id="IPR023214">
    <property type="entry name" value="HAD_sf"/>
</dbReference>
<keyword evidence="1" id="KW-0813">Transport</keyword>
<proteinExistence type="inferred from homology"/>
<dbReference type="EMBL" id="WHWC01000004">
    <property type="protein sequence ID" value="KAG8384603.1"/>
    <property type="molecule type" value="Genomic_DNA"/>
</dbReference>
<keyword evidence="1" id="KW-0811">Translocation</keyword>
<feature type="region of interest" description="Disordered" evidence="2">
    <location>
        <begin position="133"/>
        <end position="152"/>
    </location>
</feature>
<feature type="region of interest" description="Disordered" evidence="2">
    <location>
        <begin position="1"/>
        <end position="44"/>
    </location>
</feature>
<feature type="compositionally biased region" description="Low complexity" evidence="2">
    <location>
        <begin position="7"/>
        <end position="16"/>
    </location>
</feature>
<dbReference type="GO" id="GO:0015031">
    <property type="term" value="P:protein transport"/>
    <property type="evidence" value="ECO:0007669"/>
    <property type="project" value="UniProtKB-KW"/>
</dbReference>
<dbReference type="PANTHER" id="PTHR12210">
    <property type="entry name" value="DULLARD PROTEIN PHOSPHATASE"/>
    <property type="match status" value="1"/>
</dbReference>
<dbReference type="Pfam" id="PF03031">
    <property type="entry name" value="NIF"/>
    <property type="match status" value="1"/>
</dbReference>
<evidence type="ECO:0000259" key="3">
    <source>
        <dbReference type="PROSITE" id="PS50969"/>
    </source>
</evidence>
<feature type="compositionally biased region" description="Basic residues" evidence="2">
    <location>
        <begin position="133"/>
        <end position="144"/>
    </location>
</feature>
<name>A0AAV6XQ29_9LAMI</name>
<dbReference type="InterPro" id="IPR036412">
    <property type="entry name" value="HAD-like_sf"/>
</dbReference>
<keyword evidence="1" id="KW-0496">Mitochondrion</keyword>
<evidence type="ECO:0000256" key="1">
    <source>
        <dbReference type="RuleBase" id="RU365079"/>
    </source>
</evidence>
<feature type="compositionally biased region" description="Basic residues" evidence="2">
    <location>
        <begin position="91"/>
        <end position="104"/>
    </location>
</feature>
<reference evidence="4" key="1">
    <citation type="submission" date="2019-10" db="EMBL/GenBank/DDBJ databases">
        <authorList>
            <person name="Zhang R."/>
            <person name="Pan Y."/>
            <person name="Wang J."/>
            <person name="Ma R."/>
            <person name="Yu S."/>
        </authorList>
    </citation>
    <scope>NUCLEOTIDE SEQUENCE</scope>
    <source>
        <strain evidence="4">LA-IB0</strain>
        <tissue evidence="4">Leaf</tissue>
    </source>
</reference>
<keyword evidence="5" id="KW-1185">Reference proteome</keyword>
<dbReference type="SMART" id="SM00577">
    <property type="entry name" value="CPDc"/>
    <property type="match status" value="1"/>
</dbReference>
<feature type="domain" description="FCP1 homology" evidence="3">
    <location>
        <begin position="329"/>
        <end position="510"/>
    </location>
</feature>
<evidence type="ECO:0000256" key="2">
    <source>
        <dbReference type="SAM" id="MobiDB-lite"/>
    </source>
</evidence>
<comment type="caution">
    <text evidence="4">The sequence shown here is derived from an EMBL/GenBank/DDBJ whole genome shotgun (WGS) entry which is preliminary data.</text>
</comment>
<dbReference type="InterPro" id="IPR050365">
    <property type="entry name" value="TIM50"/>
</dbReference>
<evidence type="ECO:0000313" key="4">
    <source>
        <dbReference type="EMBL" id="KAG8384603.1"/>
    </source>
</evidence>
<comment type="subcellular location">
    <subcellularLocation>
        <location evidence="1">Mitochondrion inner membrane</location>
        <topology evidence="1">Single-pass membrane protein</topology>
    </subcellularLocation>
</comment>
<accession>A0AAV6XQ29</accession>
<feature type="compositionally biased region" description="Basic residues" evidence="2">
    <location>
        <begin position="19"/>
        <end position="30"/>
    </location>
</feature>
<sequence length="570" mass="64132">MDIDLLNNHAGNNTENNTKRRKKKRKKKALKNGPQNMDQMKAPQEVKDCEVANNGSEKNLETDIIVTSLAEHPKMDAESTKNLSFEVNTDRKKKKKQKKKKKAKVKDDIQSTEQTKIDTGLTENIAEGNVTVKRKRRKKRKRKVKDKDEIQNMEQANDMLNLHLSDENHGQVIDGNLTENECIAQISELSVRKEAPLSNLHDKENALGSCKNEETVLLSDMVEVPSIGVSSELVEERSGTSARPMELEGEFFPSEIRHSPHSKQTVGKNFKFENGLSGINSEMVVNQGNCSAEGSLAFSTCIDEVTTHLSSSVVKEAACESCPRIAPVVSIKRKLLVLDVNGLLAYIVMPAPKECRGDTHILGRAIFKRPFCDDFLKFCFQNFDVGIWSSRSKRIIEKVVDYLLGELRDKLLFCWDMEHSTQTGFKTLENSHKPLVCKELGKIWENDNPDFPWKKGDYDESNTLLLDDSPYKALLNPLHTAIFPNSYHYENKNDNSLGPGGDLRVYLEGLLASENVQKYVEQHPFGQSAINETNLSWGFYSGVLQTLSNRVADNTPTSPPTLDIKTSTCQ</sequence>
<dbReference type="GO" id="GO:0005744">
    <property type="term" value="C:TIM23 mitochondrial import inner membrane translocase complex"/>
    <property type="evidence" value="ECO:0007669"/>
    <property type="project" value="UniProtKB-UniRule"/>
</dbReference>
<comment type="similarity">
    <text evidence="1">Belongs to the TIM50 family.</text>
</comment>
<keyword evidence="1" id="KW-0653">Protein transport</keyword>
<dbReference type="AlphaFoldDB" id="A0AAV6XQ29"/>
<dbReference type="SUPFAM" id="SSF56784">
    <property type="entry name" value="HAD-like"/>
    <property type="match status" value="1"/>
</dbReference>
<feature type="region of interest" description="Disordered" evidence="2">
    <location>
        <begin position="74"/>
        <end position="108"/>
    </location>
</feature>
<dbReference type="Gene3D" id="3.40.50.1000">
    <property type="entry name" value="HAD superfamily/HAD-like"/>
    <property type="match status" value="1"/>
</dbReference>
<evidence type="ECO:0000313" key="5">
    <source>
        <dbReference type="Proteomes" id="UP000826271"/>
    </source>
</evidence>
<dbReference type="InterPro" id="IPR004274">
    <property type="entry name" value="FCP1_dom"/>
</dbReference>
<gene>
    <name evidence="4" type="ORF">BUALT_Bualt04G0135000</name>
</gene>
<comment type="subunit">
    <text evidence="1">Component of the TIM23 complex.</text>
</comment>